<evidence type="ECO:0000313" key="5">
    <source>
        <dbReference type="EMBL" id="VVV87898.1"/>
    </source>
</evidence>
<dbReference type="AlphaFoldDB" id="A0A5K0ZEC9"/>
<sequence>MVKLLRNAALFLIFFTLISLQFAAAKRGSWFRKDLQAPKSLGAQRVSHLHFYFHDTVSGQNQTAVSITRAAPTANASATQFGLIRMMDDPLTEGPDPTSKLIGRAQGLYALSSLQESSLLMAVDYVFLDGEHKGSTLSILGRNAVFHKVREMPVVGGTGTFRLARGYAIARTHSFTSQTAVVEYNVVVIHY</sequence>
<evidence type="ECO:0000256" key="1">
    <source>
        <dbReference type="ARBA" id="ARBA00010746"/>
    </source>
</evidence>
<dbReference type="GO" id="GO:0048046">
    <property type="term" value="C:apoplast"/>
    <property type="evidence" value="ECO:0007669"/>
    <property type="project" value="UniProtKB-SubCell"/>
</dbReference>
<dbReference type="GO" id="GO:0009699">
    <property type="term" value="P:phenylpropanoid biosynthetic process"/>
    <property type="evidence" value="ECO:0007669"/>
    <property type="project" value="UniProtKB-ARBA"/>
</dbReference>
<dbReference type="EMBL" id="LR721778">
    <property type="protein sequence ID" value="VVV87898.1"/>
    <property type="molecule type" value="Genomic_DNA"/>
</dbReference>
<accession>A0A5K0ZEC9</accession>
<evidence type="ECO:0000256" key="2">
    <source>
        <dbReference type="ARBA" id="ARBA00011738"/>
    </source>
</evidence>
<protein>
    <recommendedName>
        <fullName evidence="4">Dirigent protein</fullName>
    </recommendedName>
</protein>
<feature type="signal peptide" evidence="4">
    <location>
        <begin position="1"/>
        <end position="25"/>
    </location>
</feature>
<dbReference type="OrthoDB" id="1864232at2759"/>
<dbReference type="InterPro" id="IPR004265">
    <property type="entry name" value="Dirigent"/>
</dbReference>
<dbReference type="Gene3D" id="2.40.480.10">
    <property type="entry name" value="Allene oxide cyclase-like"/>
    <property type="match status" value="1"/>
</dbReference>
<keyword evidence="4" id="KW-0052">Apoplast</keyword>
<feature type="chain" id="PRO_5023969479" description="Dirigent protein" evidence="4">
    <location>
        <begin position="26"/>
        <end position="191"/>
    </location>
</feature>
<evidence type="ECO:0000256" key="3">
    <source>
        <dbReference type="ARBA" id="ARBA00022525"/>
    </source>
</evidence>
<name>A0A5K0ZEC9_9MAGN</name>
<keyword evidence="3 4" id="KW-0964">Secreted</keyword>
<dbReference type="Pfam" id="PF03018">
    <property type="entry name" value="Dirigent"/>
    <property type="match status" value="1"/>
</dbReference>
<proteinExistence type="inferred from homology"/>
<comment type="function">
    <text evidence="4">Dirigent proteins impart stereoselectivity on the phenoxy radical-coupling reaction, yielding optically active lignans from two molecules of coniferyl alcohol in the biosynthesis of lignans, flavonolignans, and alkaloids and thus plays a central role in plant secondary metabolism.</text>
</comment>
<organism evidence="5">
    <name type="scientific">Nymphaea colorata</name>
    <name type="common">pocket water lily</name>
    <dbReference type="NCBI Taxonomy" id="210225"/>
    <lineage>
        <taxon>Eukaryota</taxon>
        <taxon>Viridiplantae</taxon>
        <taxon>Streptophyta</taxon>
        <taxon>Embryophyta</taxon>
        <taxon>Tracheophyta</taxon>
        <taxon>Spermatophyta</taxon>
        <taxon>Magnoliopsida</taxon>
        <taxon>Nymphaeales</taxon>
        <taxon>Nymphaeaceae</taxon>
        <taxon>Nymphaea</taxon>
    </lineage>
</organism>
<evidence type="ECO:0000256" key="4">
    <source>
        <dbReference type="RuleBase" id="RU363099"/>
    </source>
</evidence>
<dbReference type="OMA" id="ANISQEP"/>
<reference evidence="5" key="1">
    <citation type="submission" date="2019-09" db="EMBL/GenBank/DDBJ databases">
        <authorList>
            <person name="Zhang L."/>
        </authorList>
    </citation>
    <scope>NUCLEOTIDE SEQUENCE</scope>
</reference>
<keyword evidence="4" id="KW-0732">Signal</keyword>
<comment type="subcellular location">
    <subcellularLocation>
        <location evidence="4">Secreted</location>
        <location evidence="4">Extracellular space</location>
        <location evidence="4">Apoplast</location>
    </subcellularLocation>
</comment>
<dbReference type="InterPro" id="IPR044859">
    <property type="entry name" value="Allene_oxi_cyc_Dirigent"/>
</dbReference>
<dbReference type="PANTHER" id="PTHR21495">
    <property type="entry name" value="NUCLEOPORIN-RELATED"/>
    <property type="match status" value="1"/>
</dbReference>
<gene>
    <name evidence="5" type="ORF">NYM_LOCUS10245</name>
</gene>
<comment type="subunit">
    <text evidence="2 4">Homodimer.</text>
</comment>
<comment type="similarity">
    <text evidence="1 4">Belongs to the plant dirigent protein family.</text>
</comment>
<dbReference type="Gramene" id="NC13G0294690.1">
    <property type="protein sequence ID" value="NC13G0294690.1:cds"/>
    <property type="gene ID" value="NC13G0294690"/>
</dbReference>